<keyword evidence="2" id="KW-1185">Reference proteome</keyword>
<dbReference type="Proteomes" id="UP000789342">
    <property type="component" value="Unassembled WGS sequence"/>
</dbReference>
<name>A0A9N8Z7E7_9GLOM</name>
<dbReference type="EMBL" id="CAJVPV010000904">
    <property type="protein sequence ID" value="CAG8478596.1"/>
    <property type="molecule type" value="Genomic_DNA"/>
</dbReference>
<evidence type="ECO:0000313" key="2">
    <source>
        <dbReference type="Proteomes" id="UP000789342"/>
    </source>
</evidence>
<proteinExistence type="predicted"/>
<accession>A0A9N8Z7E7</accession>
<reference evidence="1" key="1">
    <citation type="submission" date="2021-06" db="EMBL/GenBank/DDBJ databases">
        <authorList>
            <person name="Kallberg Y."/>
            <person name="Tangrot J."/>
            <person name="Rosling A."/>
        </authorList>
    </citation>
    <scope>NUCLEOTIDE SEQUENCE</scope>
    <source>
        <strain evidence="1">CL551</strain>
    </source>
</reference>
<sequence>MADSPQECTLQLEDYIECLHNKKEKARAKAIKAEELRQIKKRREEEAAARKYTDSAAKSNVARLGIVDDAQKTTPTN</sequence>
<organism evidence="1 2">
    <name type="scientific">Acaulospora morrowiae</name>
    <dbReference type="NCBI Taxonomy" id="94023"/>
    <lineage>
        <taxon>Eukaryota</taxon>
        <taxon>Fungi</taxon>
        <taxon>Fungi incertae sedis</taxon>
        <taxon>Mucoromycota</taxon>
        <taxon>Glomeromycotina</taxon>
        <taxon>Glomeromycetes</taxon>
        <taxon>Diversisporales</taxon>
        <taxon>Acaulosporaceae</taxon>
        <taxon>Acaulospora</taxon>
    </lineage>
</organism>
<gene>
    <name evidence="1" type="ORF">AMORRO_LOCUS2200</name>
</gene>
<protein>
    <submittedName>
        <fullName evidence="1">12919_t:CDS:1</fullName>
    </submittedName>
</protein>
<comment type="caution">
    <text evidence="1">The sequence shown here is derived from an EMBL/GenBank/DDBJ whole genome shotgun (WGS) entry which is preliminary data.</text>
</comment>
<evidence type="ECO:0000313" key="1">
    <source>
        <dbReference type="EMBL" id="CAG8478596.1"/>
    </source>
</evidence>
<dbReference type="AlphaFoldDB" id="A0A9N8Z7E7"/>